<evidence type="ECO:0000313" key="6">
    <source>
        <dbReference type="Proteomes" id="UP000014174"/>
    </source>
</evidence>
<dbReference type="Gene3D" id="2.60.120.10">
    <property type="entry name" value="Jelly Rolls"/>
    <property type="match status" value="1"/>
</dbReference>
<dbReference type="Proteomes" id="UP000014174">
    <property type="component" value="Unassembled WGS sequence"/>
</dbReference>
<feature type="domain" description="HTH araC/xylS-type" evidence="4">
    <location>
        <begin position="183"/>
        <end position="281"/>
    </location>
</feature>
<dbReference type="SUPFAM" id="SSF51182">
    <property type="entry name" value="RmlC-like cupins"/>
    <property type="match status" value="1"/>
</dbReference>
<proteinExistence type="predicted"/>
<organism evidence="5 6">
    <name type="scientific">Arcticibacter svalbardensis MN12-7</name>
    <dbReference type="NCBI Taxonomy" id="1150600"/>
    <lineage>
        <taxon>Bacteria</taxon>
        <taxon>Pseudomonadati</taxon>
        <taxon>Bacteroidota</taxon>
        <taxon>Sphingobacteriia</taxon>
        <taxon>Sphingobacteriales</taxon>
        <taxon>Sphingobacteriaceae</taxon>
        <taxon>Arcticibacter</taxon>
    </lineage>
</organism>
<reference evidence="5 6" key="1">
    <citation type="journal article" date="2013" name="Genome Announc.">
        <title>Draft Genome Sequence of Arcticibacter svalbardensis Strain MN12-7T, a Member of the Family Sphingobacteriaceae Isolated from an Arctic Soil Sample.</title>
        <authorList>
            <person name="Shivaji S."/>
            <person name="Ara S."/>
            <person name="Prasad S."/>
            <person name="Manasa B.P."/>
            <person name="Begum Z."/>
            <person name="Singh A."/>
            <person name="Kumar Pinnaka A."/>
        </authorList>
    </citation>
    <scope>NUCLEOTIDE SEQUENCE [LARGE SCALE GENOMIC DNA]</scope>
    <source>
        <strain evidence="5 6">MN12-7</strain>
    </source>
</reference>
<dbReference type="EMBL" id="AQPN01000112">
    <property type="protein sequence ID" value="EOR93485.1"/>
    <property type="molecule type" value="Genomic_DNA"/>
</dbReference>
<dbReference type="STRING" id="1150600.ADIARSV_3334"/>
<dbReference type="PATRIC" id="fig|1150600.3.peg.3303"/>
<evidence type="ECO:0000259" key="4">
    <source>
        <dbReference type="PROSITE" id="PS01124"/>
    </source>
</evidence>
<dbReference type="InterPro" id="IPR018060">
    <property type="entry name" value="HTH_AraC"/>
</dbReference>
<evidence type="ECO:0000256" key="3">
    <source>
        <dbReference type="ARBA" id="ARBA00023163"/>
    </source>
</evidence>
<keyword evidence="6" id="KW-1185">Reference proteome</keyword>
<dbReference type="SUPFAM" id="SSF46689">
    <property type="entry name" value="Homeodomain-like"/>
    <property type="match status" value="2"/>
</dbReference>
<comment type="caution">
    <text evidence="5">The sequence shown here is derived from an EMBL/GenBank/DDBJ whole genome shotgun (WGS) entry which is preliminary data.</text>
</comment>
<dbReference type="GO" id="GO:0003700">
    <property type="term" value="F:DNA-binding transcription factor activity"/>
    <property type="evidence" value="ECO:0007669"/>
    <property type="project" value="InterPro"/>
</dbReference>
<protein>
    <submittedName>
        <fullName evidence="5">Transcriptional regulator, AraC family</fullName>
    </submittedName>
</protein>
<dbReference type="OrthoDB" id="1410704at2"/>
<dbReference type="InterPro" id="IPR009057">
    <property type="entry name" value="Homeodomain-like_sf"/>
</dbReference>
<dbReference type="SMART" id="SM00342">
    <property type="entry name" value="HTH_ARAC"/>
    <property type="match status" value="1"/>
</dbReference>
<dbReference type="Gene3D" id="1.10.10.60">
    <property type="entry name" value="Homeodomain-like"/>
    <property type="match status" value="2"/>
</dbReference>
<evidence type="ECO:0000256" key="1">
    <source>
        <dbReference type="ARBA" id="ARBA00023015"/>
    </source>
</evidence>
<dbReference type="PANTHER" id="PTHR43280:SF27">
    <property type="entry name" value="TRANSCRIPTIONAL REGULATOR MTLR"/>
    <property type="match status" value="1"/>
</dbReference>
<dbReference type="eggNOG" id="COG2207">
    <property type="taxonomic scope" value="Bacteria"/>
</dbReference>
<dbReference type="RefSeq" id="WP_016196563.1">
    <property type="nucleotide sequence ID" value="NZ_AQPN01000112.1"/>
</dbReference>
<gene>
    <name evidence="5" type="ORF">ADIARSV_3334</name>
</gene>
<keyword evidence="3" id="KW-0804">Transcription</keyword>
<dbReference type="PROSITE" id="PS00041">
    <property type="entry name" value="HTH_ARAC_FAMILY_1"/>
    <property type="match status" value="1"/>
</dbReference>
<dbReference type="Pfam" id="PF02311">
    <property type="entry name" value="AraC_binding"/>
    <property type="match status" value="1"/>
</dbReference>
<evidence type="ECO:0000256" key="2">
    <source>
        <dbReference type="ARBA" id="ARBA00023125"/>
    </source>
</evidence>
<sequence length="289" mass="33426">MNPHLQKIPMDGGQSFSVQLEMGLKFNKQWHYHQEVEIIYIIHGSGTRCIGDSVDYFKEDQLFFIGSNVPHMLRPDQDYNPNYPDEVVVIHFQPELFNPFLSLPENKKIADLLNQASFGISIHSETLLSAKALIHSSMIARNTDRFIILLQLLNLIAGSQSNRIISHTAFGYSFHKSDDSRLNRIFHYTLANFSKEITLKEIAELVHLCPHSFCRYFKSRTRKRYSFFLLELRISHACKLLTESNLSIAIISYECGLMNFSNFNRHFKSVTGKTPLEYRKKFNAVKKTG</sequence>
<dbReference type="InterPro" id="IPR011051">
    <property type="entry name" value="RmlC_Cupin_sf"/>
</dbReference>
<dbReference type="Pfam" id="PF12833">
    <property type="entry name" value="HTH_18"/>
    <property type="match status" value="1"/>
</dbReference>
<dbReference type="AlphaFoldDB" id="R9GPL3"/>
<dbReference type="InterPro" id="IPR018062">
    <property type="entry name" value="HTH_AraC-typ_CS"/>
</dbReference>
<accession>R9GPL3</accession>
<dbReference type="PANTHER" id="PTHR43280">
    <property type="entry name" value="ARAC-FAMILY TRANSCRIPTIONAL REGULATOR"/>
    <property type="match status" value="1"/>
</dbReference>
<evidence type="ECO:0000313" key="5">
    <source>
        <dbReference type="EMBL" id="EOR93485.1"/>
    </source>
</evidence>
<name>R9GPL3_9SPHI</name>
<dbReference type="InterPro" id="IPR014710">
    <property type="entry name" value="RmlC-like_jellyroll"/>
</dbReference>
<keyword evidence="2" id="KW-0238">DNA-binding</keyword>
<dbReference type="InterPro" id="IPR003313">
    <property type="entry name" value="AraC-bd"/>
</dbReference>
<dbReference type="GO" id="GO:0043565">
    <property type="term" value="F:sequence-specific DNA binding"/>
    <property type="evidence" value="ECO:0007669"/>
    <property type="project" value="InterPro"/>
</dbReference>
<keyword evidence="1" id="KW-0805">Transcription regulation</keyword>
<dbReference type="PROSITE" id="PS01124">
    <property type="entry name" value="HTH_ARAC_FAMILY_2"/>
    <property type="match status" value="1"/>
</dbReference>